<sequence length="145" mass="16013">MEPKIGSKAKRLIGNVVAELISDQFDVIARSPVSKYGINSATKQSSHLIVGFENHGGRTYLGKKLQPFARVIKGGGNNGEDGYEGALYKNSIGSYFHGPLLPKNPYIADWLIAKALEKKYVAKIRLRQLDDGLEKQAHKFVSTLR</sequence>
<evidence type="ECO:0000259" key="2">
    <source>
        <dbReference type="Pfam" id="PF07685"/>
    </source>
</evidence>
<dbReference type="InterPro" id="IPR011698">
    <property type="entry name" value="GATase_3"/>
</dbReference>
<keyword evidence="3" id="KW-0808">Transferase</keyword>
<protein>
    <submittedName>
        <fullName evidence="3">CobB/CobQ domain protein glutamine amidotransferase</fullName>
    </submittedName>
</protein>
<dbReference type="AlphaFoldDB" id="A0A0G1CLK4"/>
<gene>
    <name evidence="3" type="ORF">UV61_C0011G0037</name>
</gene>
<dbReference type="SUPFAM" id="SSF52317">
    <property type="entry name" value="Class I glutamine amidotransferase-like"/>
    <property type="match status" value="1"/>
</dbReference>
<comment type="caution">
    <text evidence="3">The sequence shown here is derived from an EMBL/GenBank/DDBJ whole genome shotgun (WGS) entry which is preliminary data.</text>
</comment>
<dbReference type="PATRIC" id="fig|1618446.3.peg.1187"/>
<dbReference type="InterPro" id="IPR029062">
    <property type="entry name" value="Class_I_gatase-like"/>
</dbReference>
<proteinExistence type="predicted"/>
<keyword evidence="1 3" id="KW-0315">Glutamine amidotransferase</keyword>
<accession>A0A0G1CLK4</accession>
<evidence type="ECO:0000313" key="3">
    <source>
        <dbReference type="EMBL" id="KKS86389.1"/>
    </source>
</evidence>
<dbReference type="GO" id="GO:0016740">
    <property type="term" value="F:transferase activity"/>
    <property type="evidence" value="ECO:0007669"/>
    <property type="project" value="UniProtKB-KW"/>
</dbReference>
<dbReference type="STRING" id="1618446.UV61_C0011G0037"/>
<reference evidence="3 4" key="1">
    <citation type="journal article" date="2015" name="Nature">
        <title>rRNA introns, odd ribosomes, and small enigmatic genomes across a large radiation of phyla.</title>
        <authorList>
            <person name="Brown C.T."/>
            <person name="Hug L.A."/>
            <person name="Thomas B.C."/>
            <person name="Sharon I."/>
            <person name="Castelle C.J."/>
            <person name="Singh A."/>
            <person name="Wilkins M.J."/>
            <person name="Williams K.H."/>
            <person name="Banfield J.F."/>
        </authorList>
    </citation>
    <scope>NUCLEOTIDE SEQUENCE [LARGE SCALE GENOMIC DNA]</scope>
</reference>
<dbReference type="Pfam" id="PF07685">
    <property type="entry name" value="GATase_3"/>
    <property type="match status" value="1"/>
</dbReference>
<feature type="domain" description="CobB/CobQ-like glutamine amidotransferase" evidence="2">
    <location>
        <begin position="34"/>
        <end position="104"/>
    </location>
</feature>
<dbReference type="EMBL" id="LCFD01000011">
    <property type="protein sequence ID" value="KKS86389.1"/>
    <property type="molecule type" value="Genomic_DNA"/>
</dbReference>
<evidence type="ECO:0000313" key="4">
    <source>
        <dbReference type="Proteomes" id="UP000034050"/>
    </source>
</evidence>
<name>A0A0G1CLK4_9BACT</name>
<dbReference type="Proteomes" id="UP000034050">
    <property type="component" value="Unassembled WGS sequence"/>
</dbReference>
<evidence type="ECO:0000256" key="1">
    <source>
        <dbReference type="ARBA" id="ARBA00022962"/>
    </source>
</evidence>
<organism evidence="3 4">
    <name type="scientific">Candidatus Gottesmanbacteria bacterium GW2011_GWB1_43_11</name>
    <dbReference type="NCBI Taxonomy" id="1618446"/>
    <lineage>
        <taxon>Bacteria</taxon>
        <taxon>Candidatus Gottesmaniibacteriota</taxon>
    </lineage>
</organism>